<dbReference type="PANTHER" id="PTHR11778">
    <property type="entry name" value="SERYL-TRNA SYNTHETASE"/>
    <property type="match status" value="1"/>
</dbReference>
<organism evidence="2 3">
    <name type="scientific">Leersia perrieri</name>
    <dbReference type="NCBI Taxonomy" id="77586"/>
    <lineage>
        <taxon>Eukaryota</taxon>
        <taxon>Viridiplantae</taxon>
        <taxon>Streptophyta</taxon>
        <taxon>Embryophyta</taxon>
        <taxon>Tracheophyta</taxon>
        <taxon>Spermatophyta</taxon>
        <taxon>Magnoliopsida</taxon>
        <taxon>Liliopsida</taxon>
        <taxon>Poales</taxon>
        <taxon>Poaceae</taxon>
        <taxon>BOP clade</taxon>
        <taxon>Oryzoideae</taxon>
        <taxon>Oryzeae</taxon>
        <taxon>Oryzinae</taxon>
        <taxon>Leersia</taxon>
    </lineage>
</organism>
<reference evidence="3" key="2">
    <citation type="submission" date="2013-12" db="EMBL/GenBank/DDBJ databases">
        <authorList>
            <person name="Yu Y."/>
            <person name="Lee S."/>
            <person name="de Baynast K."/>
            <person name="Wissotski M."/>
            <person name="Liu L."/>
            <person name="Talag J."/>
            <person name="Goicoechea J."/>
            <person name="Angelova A."/>
            <person name="Jetty R."/>
            <person name="Kudrna D."/>
            <person name="Golser W."/>
            <person name="Rivera L."/>
            <person name="Zhang J."/>
            <person name="Wing R."/>
        </authorList>
    </citation>
    <scope>NUCLEOTIDE SEQUENCE</scope>
</reference>
<evidence type="ECO:0000313" key="2">
    <source>
        <dbReference type="EnsemblPlants" id="LPERR11G15930.1"/>
    </source>
</evidence>
<evidence type="ECO:0000313" key="3">
    <source>
        <dbReference type="Proteomes" id="UP000032180"/>
    </source>
</evidence>
<dbReference type="HOGENOM" id="CLU_494662_0_0_1"/>
<dbReference type="AlphaFoldDB" id="A0A0D9XU36"/>
<dbReference type="GO" id="GO:0004828">
    <property type="term" value="F:serine-tRNA ligase activity"/>
    <property type="evidence" value="ECO:0007669"/>
    <property type="project" value="InterPro"/>
</dbReference>
<proteinExistence type="predicted"/>
<dbReference type="eggNOG" id="KOG2509">
    <property type="taxonomic scope" value="Eukaryota"/>
</dbReference>
<dbReference type="GO" id="GO:0006434">
    <property type="term" value="P:seryl-tRNA aminoacylation"/>
    <property type="evidence" value="ECO:0007669"/>
    <property type="project" value="InterPro"/>
</dbReference>
<reference evidence="2" key="3">
    <citation type="submission" date="2015-04" db="UniProtKB">
        <authorList>
            <consortium name="EnsemblPlants"/>
        </authorList>
    </citation>
    <scope>IDENTIFICATION</scope>
</reference>
<keyword evidence="3" id="KW-1185">Reference proteome</keyword>
<keyword evidence="1" id="KW-0175">Coiled coil</keyword>
<name>A0A0D9XU36_9ORYZ</name>
<dbReference type="GO" id="GO:0005524">
    <property type="term" value="F:ATP binding"/>
    <property type="evidence" value="ECO:0007669"/>
    <property type="project" value="InterPro"/>
</dbReference>
<evidence type="ECO:0000256" key="1">
    <source>
        <dbReference type="SAM" id="Coils"/>
    </source>
</evidence>
<dbReference type="InterPro" id="IPR045864">
    <property type="entry name" value="aa-tRNA-synth_II/BPL/LPL"/>
</dbReference>
<feature type="coiled-coil region" evidence="1">
    <location>
        <begin position="264"/>
        <end position="326"/>
    </location>
</feature>
<dbReference type="Gramene" id="LPERR11G15930.1">
    <property type="protein sequence ID" value="LPERR11G15930.1"/>
    <property type="gene ID" value="LPERR11G15930"/>
</dbReference>
<dbReference type="Proteomes" id="UP000032180">
    <property type="component" value="Chromosome 11"/>
</dbReference>
<sequence length="551" mass="61489">MAGCEEEGSSNRRVVMAAAAAEDEEEEEECAAVAGEGGEVAPVKRKMVPLPMADVKWILAQKREPYTDPDTLSDELPESCRKAIRRSNIIRNKVKAAIESDGCCMVDSDFVARRERCRAKVNDAWAKLLDGISLSDSDCDYEDEEDEEDMARLLGKELDLFDFDALLKYHMVIIRSYVVEKCGFLSREQTTPRADGKPSELWPVAVWLLVAPVVPAPSSAGKPEVEGGEWIWENTGTVSANIRNHNSSANLDLALQLYDEYLALLALQKEVEWLRSERNAAANKMIRKLEPSLCQALFQEEPKEGLIALEEDLVQLTNKLQLETQRILDTHPDLTDNLQLEAESIPNTTHPDVPVGVTEDLLSERIVVTETSGSPSKITFGWAKNLNYLILMQLLRIAVPIGIGRAQASLDSSSSAAFAFLELDLYCCWYHVLALMEGGMRLVLKWTQGGLNKKTSNFGYCNRDLGSPTYRKFDIEAWMPGLDRYGERTDLERVKLDGLSEQAAGHLVSHITYRFATGEHQERKGQLMPNIVCPYVQWGGGCCSSLNHGWT</sequence>
<protein>
    <submittedName>
        <fullName evidence="2">Uncharacterized protein</fullName>
    </submittedName>
</protein>
<accession>A0A0D9XU36</accession>
<dbReference type="Gene3D" id="3.30.930.10">
    <property type="entry name" value="Bira Bifunctional Protein, Domain 2"/>
    <property type="match status" value="1"/>
</dbReference>
<dbReference type="InterPro" id="IPR002317">
    <property type="entry name" value="Ser-tRNA-ligase_type_1"/>
</dbReference>
<dbReference type="EnsemblPlants" id="LPERR11G15930.1">
    <property type="protein sequence ID" value="LPERR11G15930.1"/>
    <property type="gene ID" value="LPERR11G15930"/>
</dbReference>
<reference evidence="2 3" key="1">
    <citation type="submission" date="2012-08" db="EMBL/GenBank/DDBJ databases">
        <title>Oryza genome evolution.</title>
        <authorList>
            <person name="Wing R.A."/>
        </authorList>
    </citation>
    <scope>NUCLEOTIDE SEQUENCE</scope>
</reference>
<dbReference type="STRING" id="77586.A0A0D9XU36"/>